<proteinExistence type="predicted"/>
<comment type="caution">
    <text evidence="4">The sequence shown here is derived from an EMBL/GenBank/DDBJ whole genome shotgun (WGS) entry which is preliminary data.</text>
</comment>
<dbReference type="SUPFAM" id="SSF48576">
    <property type="entry name" value="Terpenoid synthases"/>
    <property type="match status" value="1"/>
</dbReference>
<dbReference type="InterPro" id="IPR002060">
    <property type="entry name" value="Squ/phyt_synthse"/>
</dbReference>
<dbReference type="CDD" id="cd00683">
    <property type="entry name" value="Trans_IPPS_HH"/>
    <property type="match status" value="1"/>
</dbReference>
<dbReference type="InterPro" id="IPR044843">
    <property type="entry name" value="Trans_IPPS_bact-type"/>
</dbReference>
<dbReference type="InterPro" id="IPR033904">
    <property type="entry name" value="Trans_IPPS_HH"/>
</dbReference>
<dbReference type="SFLD" id="SFLDG01212">
    <property type="entry name" value="Phytoene_synthase_like"/>
    <property type="match status" value="1"/>
</dbReference>
<dbReference type="SFLD" id="SFLDS00005">
    <property type="entry name" value="Isoprenoid_Synthase_Type_I"/>
    <property type="match status" value="1"/>
</dbReference>
<keyword evidence="5" id="KW-1185">Reference proteome</keyword>
<dbReference type="SFLD" id="SFLDG01018">
    <property type="entry name" value="Squalene/Phytoene_Synthase_Lik"/>
    <property type="match status" value="1"/>
</dbReference>
<keyword evidence="3" id="KW-0125">Carotenoid biosynthesis</keyword>
<evidence type="ECO:0000256" key="3">
    <source>
        <dbReference type="ARBA" id="ARBA00022746"/>
    </source>
</evidence>
<evidence type="ECO:0000313" key="4">
    <source>
        <dbReference type="EMBL" id="MFD2612658.1"/>
    </source>
</evidence>
<dbReference type="InterPro" id="IPR008949">
    <property type="entry name" value="Isoprenoid_synthase_dom_sf"/>
</dbReference>
<accession>A0ABW5PDI4</accession>
<dbReference type="PROSITE" id="PS01044">
    <property type="entry name" value="SQUALEN_PHYTOEN_SYN_1"/>
    <property type="match status" value="1"/>
</dbReference>
<evidence type="ECO:0000256" key="1">
    <source>
        <dbReference type="ARBA" id="ARBA00004829"/>
    </source>
</evidence>
<reference evidence="5" key="1">
    <citation type="journal article" date="2019" name="Int. J. Syst. Evol. Microbiol.">
        <title>The Global Catalogue of Microorganisms (GCM) 10K type strain sequencing project: providing services to taxonomists for standard genome sequencing and annotation.</title>
        <authorList>
            <consortium name="The Broad Institute Genomics Platform"/>
            <consortium name="The Broad Institute Genome Sequencing Center for Infectious Disease"/>
            <person name="Wu L."/>
            <person name="Ma J."/>
        </authorList>
    </citation>
    <scope>NUCLEOTIDE SEQUENCE [LARGE SCALE GENOMIC DNA]</scope>
    <source>
        <strain evidence="5">KCTC 3950</strain>
    </source>
</reference>
<keyword evidence="2" id="KW-0808">Transferase</keyword>
<sequence>MERLEFMDLCKDVIAKGSVTFYKAFASLPSPKREAVHVIYAFCRFIDDSVDEPETSPFTLDELEQKFEHLETAQGHFIWDALRWLFREFPQVSKDPFRRQMEGQRGDIHFTAYDTMDQLEEYCYKVAGTVGEMLLPVLHDAPEERIAESGVYLGKAMQIANIVRDAGEDLARGRRYIPAELMAKHGYTEDDFLNKKITPQWRNLIEELSELSRLWFRIGVRDLHTYPAASRFSVALAAKYYEAILDKVKKNKYDSFNRRAVVTAKTKMGIFISLRSALDASDYPAKESWDVS</sequence>
<dbReference type="EMBL" id="JBHUME010000007">
    <property type="protein sequence ID" value="MFD2612658.1"/>
    <property type="molecule type" value="Genomic_DNA"/>
</dbReference>
<dbReference type="Proteomes" id="UP001597541">
    <property type="component" value="Unassembled WGS sequence"/>
</dbReference>
<organism evidence="4 5">
    <name type="scientific">Paenibacillus gansuensis</name>
    <dbReference type="NCBI Taxonomy" id="306542"/>
    <lineage>
        <taxon>Bacteria</taxon>
        <taxon>Bacillati</taxon>
        <taxon>Bacillota</taxon>
        <taxon>Bacilli</taxon>
        <taxon>Bacillales</taxon>
        <taxon>Paenibacillaceae</taxon>
        <taxon>Paenibacillus</taxon>
    </lineage>
</organism>
<protein>
    <submittedName>
        <fullName evidence="4">Phytoene/squalene synthase family protein</fullName>
    </submittedName>
</protein>
<dbReference type="InterPro" id="IPR019845">
    <property type="entry name" value="Squalene/phytoene_synthase_CS"/>
</dbReference>
<dbReference type="Pfam" id="PF00494">
    <property type="entry name" value="SQS_PSY"/>
    <property type="match status" value="1"/>
</dbReference>
<name>A0ABW5PDI4_9BACL</name>
<comment type="pathway">
    <text evidence="1">Carotenoid biosynthesis.</text>
</comment>
<dbReference type="Gene3D" id="1.10.600.10">
    <property type="entry name" value="Farnesyl Diphosphate Synthase"/>
    <property type="match status" value="1"/>
</dbReference>
<gene>
    <name evidence="4" type="ORF">ACFSUF_09515</name>
</gene>
<evidence type="ECO:0000313" key="5">
    <source>
        <dbReference type="Proteomes" id="UP001597541"/>
    </source>
</evidence>
<dbReference type="RefSeq" id="WP_377602382.1">
    <property type="nucleotide sequence ID" value="NZ_JBHUME010000007.1"/>
</dbReference>
<evidence type="ECO:0000256" key="2">
    <source>
        <dbReference type="ARBA" id="ARBA00022679"/>
    </source>
</evidence>
<dbReference type="PANTHER" id="PTHR31480">
    <property type="entry name" value="BIFUNCTIONAL LYCOPENE CYCLASE/PHYTOENE SYNTHASE"/>
    <property type="match status" value="1"/>
</dbReference>